<organism evidence="2 3">
    <name type="scientific">Thioclava arctica</name>
    <dbReference type="NCBI Taxonomy" id="3238301"/>
    <lineage>
        <taxon>Bacteria</taxon>
        <taxon>Pseudomonadati</taxon>
        <taxon>Pseudomonadota</taxon>
        <taxon>Alphaproteobacteria</taxon>
        <taxon>Rhodobacterales</taxon>
        <taxon>Paracoccaceae</taxon>
        <taxon>Thioclava</taxon>
    </lineage>
</organism>
<dbReference type="SUPFAM" id="SSF53300">
    <property type="entry name" value="vWA-like"/>
    <property type="match status" value="1"/>
</dbReference>
<reference evidence="2 3" key="1">
    <citation type="journal article" date="2011" name="Int. J. Syst. Evol. Microbiol.">
        <title>Zhongshania antarctica gen. nov., sp. nov. and Zhongshania guokunii sp. nov., gammaproteobacteria respectively isolated from coastal attached (fast) ice and surface seawater of the Antarctic.</title>
        <authorList>
            <person name="Li H.J."/>
            <person name="Zhang X.Y."/>
            <person name="Chen C.X."/>
            <person name="Zhang Y.J."/>
            <person name="Gao Z.M."/>
            <person name="Yu Y."/>
            <person name="Chen X.L."/>
            <person name="Chen B."/>
            <person name="Zhang Y.Z."/>
        </authorList>
    </citation>
    <scope>NUCLEOTIDE SEQUENCE [LARGE SCALE GENOMIC DNA]</scope>
    <source>
        <strain evidence="2 3">15-R06ZXC-3</strain>
    </source>
</reference>
<comment type="caution">
    <text evidence="2">The sequence shown here is derived from an EMBL/GenBank/DDBJ whole genome shotgun (WGS) entry which is preliminary data.</text>
</comment>
<dbReference type="EMBL" id="JBFRYC010000001">
    <property type="protein sequence ID" value="MEX1660118.1"/>
    <property type="molecule type" value="Genomic_DNA"/>
</dbReference>
<keyword evidence="1" id="KW-0472">Membrane</keyword>
<proteinExistence type="predicted"/>
<keyword evidence="3" id="KW-1185">Reference proteome</keyword>
<gene>
    <name evidence="2" type="ORF">AB4874_00435</name>
</gene>
<evidence type="ECO:0000313" key="3">
    <source>
        <dbReference type="Proteomes" id="UP001557465"/>
    </source>
</evidence>
<dbReference type="Gene3D" id="3.40.50.410">
    <property type="entry name" value="von Willebrand factor, type A domain"/>
    <property type="match status" value="1"/>
</dbReference>
<keyword evidence="1" id="KW-0812">Transmembrane</keyword>
<dbReference type="RefSeq" id="WP_368390536.1">
    <property type="nucleotide sequence ID" value="NZ_JBFRYC010000001.1"/>
</dbReference>
<accession>A0ABV3TGK6</accession>
<dbReference type="InterPro" id="IPR036465">
    <property type="entry name" value="vWFA_dom_sf"/>
</dbReference>
<name>A0ABV3TGK6_9RHOB</name>
<sequence length="584" mass="63782">MKKRICEIFANNTSSRLSRLRQFARDEDGALIILSLQLFIIMLVVTGVAIDLVRQEERRTVIQATLDRATLAAADLDQSLSPEAVVNDYINKAGLSYLDMTPVVEEGAHGEYRRVTAAVTDNMPTIFGELSGIKSLRSNAKSQAEESIGNVEVSMVLDISGSMNDYVSGYKTRMDLLKPAAKNFVTKVFDQVQPVGAPAGRLAISIVPYNQQVTLGSTLGGIYHLSTDHTQNTCVDVQTLGFGSLPISPTATLQRTMYGDSFDYWGNNFGLSTYKNINNCQENSDASVMAFEDNEDQVTSKIDKLTPGGDTAIDIGARWGLALLDPSARPVSAALVNKGAIGATMNKHPMDYTSATSTADDTALKILVLLTDGQNTRSFSTKMEYRTGPSNFFSTSSSTAFSTNKMSSLYWFSQSRATDGEDPYYSFATGKWMAEKDIGTSQTTCTGYGWNRTCTTSFQKLDLHSISWETIWAQNYTLQYFISKFQYPPRKAENWNTSSTGIYDEMAIQSQFATKDANLSALCTLAKSKEIRIFTLAVDAPPEGAAVLSKCATGPSYAYEVSSDDMTDAFSSIASAINALRLTN</sequence>
<keyword evidence="1" id="KW-1133">Transmembrane helix</keyword>
<evidence type="ECO:0000313" key="2">
    <source>
        <dbReference type="EMBL" id="MEX1660118.1"/>
    </source>
</evidence>
<protein>
    <submittedName>
        <fullName evidence="2">TadE/TadG family type IV pilus assembly protein</fullName>
    </submittedName>
</protein>
<feature type="transmembrane region" description="Helical" evidence="1">
    <location>
        <begin position="29"/>
        <end position="50"/>
    </location>
</feature>
<dbReference type="Proteomes" id="UP001557465">
    <property type="component" value="Unassembled WGS sequence"/>
</dbReference>
<evidence type="ECO:0000256" key="1">
    <source>
        <dbReference type="SAM" id="Phobius"/>
    </source>
</evidence>